<feature type="non-terminal residue" evidence="1">
    <location>
        <position position="128"/>
    </location>
</feature>
<reference evidence="2" key="1">
    <citation type="journal article" date="2013" name="Science">
        <title>The Amborella genome and the evolution of flowering plants.</title>
        <authorList>
            <consortium name="Amborella Genome Project"/>
        </authorList>
    </citation>
    <scope>NUCLEOTIDE SEQUENCE [LARGE SCALE GENOMIC DNA]</scope>
</reference>
<organism evidence="1 2">
    <name type="scientific">Amborella trichopoda</name>
    <dbReference type="NCBI Taxonomy" id="13333"/>
    <lineage>
        <taxon>Eukaryota</taxon>
        <taxon>Viridiplantae</taxon>
        <taxon>Streptophyta</taxon>
        <taxon>Embryophyta</taxon>
        <taxon>Tracheophyta</taxon>
        <taxon>Spermatophyta</taxon>
        <taxon>Magnoliopsida</taxon>
        <taxon>Amborellales</taxon>
        <taxon>Amborellaceae</taxon>
        <taxon>Amborella</taxon>
    </lineage>
</organism>
<dbReference type="HOGENOM" id="CLU_2213476_0_0_1"/>
<sequence length="128" mass="14280">MLKVLNKRNVLKFPSNYIVSHWTMVVKKGVKDKFGGLSSTSSKFPRFIRHHEVYDIVRIIVEPTLESDVLFEKVKLGISKLAEDVNATSEHLSNILAPSPSTHCSVAEDEVYGCNRSVDASLLVLDPP</sequence>
<keyword evidence="2" id="KW-1185">Reference proteome</keyword>
<name>W1NRF2_AMBTC</name>
<proteinExistence type="predicted"/>
<evidence type="ECO:0000313" key="2">
    <source>
        <dbReference type="Proteomes" id="UP000017836"/>
    </source>
</evidence>
<dbReference type="Proteomes" id="UP000017836">
    <property type="component" value="Unassembled WGS sequence"/>
</dbReference>
<dbReference type="Gramene" id="ERM97600">
    <property type="protein sequence ID" value="ERM97600"/>
    <property type="gene ID" value="AMTR_s00885p00009180"/>
</dbReference>
<accession>W1NRF2</accession>
<gene>
    <name evidence="1" type="ORF">AMTR_s00885p00009180</name>
</gene>
<evidence type="ECO:0000313" key="1">
    <source>
        <dbReference type="EMBL" id="ERM97600.1"/>
    </source>
</evidence>
<dbReference type="AlphaFoldDB" id="W1NRF2"/>
<dbReference type="EMBL" id="KI395946">
    <property type="protein sequence ID" value="ERM97600.1"/>
    <property type="molecule type" value="Genomic_DNA"/>
</dbReference>
<protein>
    <submittedName>
        <fullName evidence="1">Uncharacterized protein</fullName>
    </submittedName>
</protein>